<protein>
    <submittedName>
        <fullName evidence="2">Oxppcycle protein OpcA</fullName>
    </submittedName>
</protein>
<sequence length="44" mass="4776">PGSPDSLVAMNARSDADCISEELRHLDPDLAYANALRGLTRVQH</sequence>
<evidence type="ECO:0000313" key="2">
    <source>
        <dbReference type="EMBL" id="NLF90582.1"/>
    </source>
</evidence>
<proteinExistence type="predicted"/>
<dbReference type="AlphaFoldDB" id="A0A847H9I5"/>
<gene>
    <name evidence="2" type="ORF">GX570_04465</name>
</gene>
<feature type="non-terminal residue" evidence="2">
    <location>
        <position position="1"/>
    </location>
</feature>
<comment type="caution">
    <text evidence="2">The sequence shown here is derived from an EMBL/GenBank/DDBJ whole genome shotgun (WGS) entry which is preliminary data.</text>
</comment>
<name>A0A847H9I5_9CORY</name>
<feature type="domain" description="Glucose-6-phosphate dehydrogenase assembly protein OpcA C-terminal" evidence="1">
    <location>
        <begin position="1"/>
        <end position="36"/>
    </location>
</feature>
<reference evidence="2 3" key="1">
    <citation type="journal article" date="2020" name="Biotechnol. Biofuels">
        <title>New insights from the biogas microbiome by comprehensive genome-resolved metagenomics of nearly 1600 species originating from multiple anaerobic digesters.</title>
        <authorList>
            <person name="Campanaro S."/>
            <person name="Treu L."/>
            <person name="Rodriguez-R L.M."/>
            <person name="Kovalovszki A."/>
            <person name="Ziels R.M."/>
            <person name="Maus I."/>
            <person name="Zhu X."/>
            <person name="Kougias P.G."/>
            <person name="Basile A."/>
            <person name="Luo G."/>
            <person name="Schluter A."/>
            <person name="Konstantinidis K.T."/>
            <person name="Angelidaki I."/>
        </authorList>
    </citation>
    <scope>NUCLEOTIDE SEQUENCE [LARGE SCALE GENOMIC DNA]</scope>
    <source>
        <strain evidence="2">AS06rmzACSIP_235</strain>
    </source>
</reference>
<accession>A0A847H9I5</accession>
<evidence type="ECO:0000259" key="1">
    <source>
        <dbReference type="Pfam" id="PF20171"/>
    </source>
</evidence>
<dbReference type="EMBL" id="JAAYYP010000146">
    <property type="protein sequence ID" value="NLF90582.1"/>
    <property type="molecule type" value="Genomic_DNA"/>
</dbReference>
<dbReference type="Pfam" id="PF20171">
    <property type="entry name" value="OpcA_G6PD_C"/>
    <property type="match status" value="1"/>
</dbReference>
<organism evidence="2 3">
    <name type="scientific">Corynebacterium marinum</name>
    <dbReference type="NCBI Taxonomy" id="349751"/>
    <lineage>
        <taxon>Bacteria</taxon>
        <taxon>Bacillati</taxon>
        <taxon>Actinomycetota</taxon>
        <taxon>Actinomycetes</taxon>
        <taxon>Mycobacteriales</taxon>
        <taxon>Corynebacteriaceae</taxon>
        <taxon>Corynebacterium</taxon>
    </lineage>
</organism>
<dbReference type="Proteomes" id="UP000523614">
    <property type="component" value="Unassembled WGS sequence"/>
</dbReference>
<dbReference type="InterPro" id="IPR046802">
    <property type="entry name" value="OpcA_G6PD_C"/>
</dbReference>
<evidence type="ECO:0000313" key="3">
    <source>
        <dbReference type="Proteomes" id="UP000523614"/>
    </source>
</evidence>